<feature type="transmembrane region" description="Helical" evidence="1">
    <location>
        <begin position="29"/>
        <end position="49"/>
    </location>
</feature>
<dbReference type="AlphaFoldDB" id="A0A5C6A258"/>
<organism evidence="2 3">
    <name type="scientific">Stieleria varia</name>
    <dbReference type="NCBI Taxonomy" id="2528005"/>
    <lineage>
        <taxon>Bacteria</taxon>
        <taxon>Pseudomonadati</taxon>
        <taxon>Planctomycetota</taxon>
        <taxon>Planctomycetia</taxon>
        <taxon>Pirellulales</taxon>
        <taxon>Pirellulaceae</taxon>
        <taxon>Stieleria</taxon>
    </lineage>
</organism>
<evidence type="ECO:0000256" key="1">
    <source>
        <dbReference type="SAM" id="Phobius"/>
    </source>
</evidence>
<feature type="transmembrane region" description="Helical" evidence="1">
    <location>
        <begin position="56"/>
        <end position="79"/>
    </location>
</feature>
<dbReference type="EMBL" id="SJPN01000008">
    <property type="protein sequence ID" value="TWT93942.1"/>
    <property type="molecule type" value="Genomic_DNA"/>
</dbReference>
<keyword evidence="3" id="KW-1185">Reference proteome</keyword>
<evidence type="ECO:0000313" key="2">
    <source>
        <dbReference type="EMBL" id="TWT93942.1"/>
    </source>
</evidence>
<dbReference type="Proteomes" id="UP000320176">
    <property type="component" value="Unassembled WGS sequence"/>
</dbReference>
<sequence length="141" mass="15165">MARVGILFGVLLCALTAVALMTSMAKSPAQFVPMMLGIPIQFCGVVGLNPHRRRSAVSVAAGIAVLGVLLGAGTIMQWIPEIRDHQSDEQQLLVTSVMLLMCLVFAVFSARWISRLPSRLSEKTLPLPTEEPRRANPGDAA</sequence>
<accession>A0A5C6A258</accession>
<gene>
    <name evidence="2" type="ORF">Pla52n_57700</name>
</gene>
<proteinExistence type="predicted"/>
<keyword evidence="1" id="KW-0812">Transmembrane</keyword>
<dbReference type="OrthoDB" id="275750at2"/>
<protein>
    <submittedName>
        <fullName evidence="2">Uncharacterized protein</fullName>
    </submittedName>
</protein>
<dbReference type="RefSeq" id="WP_146522733.1">
    <property type="nucleotide sequence ID" value="NZ_CP151726.1"/>
</dbReference>
<feature type="transmembrane region" description="Helical" evidence="1">
    <location>
        <begin position="91"/>
        <end position="113"/>
    </location>
</feature>
<keyword evidence="1" id="KW-1133">Transmembrane helix</keyword>
<evidence type="ECO:0000313" key="3">
    <source>
        <dbReference type="Proteomes" id="UP000320176"/>
    </source>
</evidence>
<reference evidence="2 3" key="1">
    <citation type="submission" date="2019-02" db="EMBL/GenBank/DDBJ databases">
        <title>Deep-cultivation of Planctomycetes and their phenomic and genomic characterization uncovers novel biology.</title>
        <authorList>
            <person name="Wiegand S."/>
            <person name="Jogler M."/>
            <person name="Boedeker C."/>
            <person name="Pinto D."/>
            <person name="Vollmers J."/>
            <person name="Rivas-Marin E."/>
            <person name="Kohn T."/>
            <person name="Peeters S.H."/>
            <person name="Heuer A."/>
            <person name="Rast P."/>
            <person name="Oberbeckmann S."/>
            <person name="Bunk B."/>
            <person name="Jeske O."/>
            <person name="Meyerdierks A."/>
            <person name="Storesund J.E."/>
            <person name="Kallscheuer N."/>
            <person name="Luecker S."/>
            <person name="Lage O.M."/>
            <person name="Pohl T."/>
            <person name="Merkel B.J."/>
            <person name="Hornburger P."/>
            <person name="Mueller R.-W."/>
            <person name="Bruemmer F."/>
            <person name="Labrenz M."/>
            <person name="Spormann A.M."/>
            <person name="Op Den Camp H."/>
            <person name="Overmann J."/>
            <person name="Amann R."/>
            <person name="Jetten M.S.M."/>
            <person name="Mascher T."/>
            <person name="Medema M.H."/>
            <person name="Devos D.P."/>
            <person name="Kaster A.-K."/>
            <person name="Ovreas L."/>
            <person name="Rohde M."/>
            <person name="Galperin M.Y."/>
            <person name="Jogler C."/>
        </authorList>
    </citation>
    <scope>NUCLEOTIDE SEQUENCE [LARGE SCALE GENOMIC DNA]</scope>
    <source>
        <strain evidence="2 3">Pla52n</strain>
    </source>
</reference>
<comment type="caution">
    <text evidence="2">The sequence shown here is derived from an EMBL/GenBank/DDBJ whole genome shotgun (WGS) entry which is preliminary data.</text>
</comment>
<name>A0A5C6A258_9BACT</name>
<keyword evidence="1" id="KW-0472">Membrane</keyword>